<reference evidence="4" key="4">
    <citation type="journal article" date="2008" name="Nucleic Acids Res.">
        <title>The rice annotation project database (RAP-DB): 2008 update.</title>
        <authorList>
            <consortium name="The rice annotation project (RAP)"/>
        </authorList>
    </citation>
    <scope>GENOME REANNOTATION</scope>
    <source>
        <strain evidence="4">cv. Nipponbare</strain>
    </source>
</reference>
<protein>
    <submittedName>
        <fullName evidence="3">Uncharacterized protein</fullName>
    </submittedName>
</protein>
<feature type="region of interest" description="Disordered" evidence="1">
    <location>
        <begin position="1"/>
        <end position="36"/>
    </location>
</feature>
<dbReference type="AlphaFoldDB" id="Q652V0"/>
<feature type="compositionally biased region" description="Low complexity" evidence="1">
    <location>
        <begin position="16"/>
        <end position="29"/>
    </location>
</feature>
<evidence type="ECO:0000313" key="4">
    <source>
        <dbReference type="Proteomes" id="UP000000763"/>
    </source>
</evidence>
<evidence type="ECO:0000313" key="3">
    <source>
        <dbReference type="EMBL" id="BAD46167.1"/>
    </source>
</evidence>
<evidence type="ECO:0000256" key="1">
    <source>
        <dbReference type="SAM" id="MobiDB-lite"/>
    </source>
</evidence>
<sequence length="121" mass="12270">MAAEPRGSLRRRRGSAARVASPSGGSPSPHGEELAAAATERDNLATSVKVQARVLALSPSGFPKPPGPGLPCPGGGYHGIYITILRGKPGNRGNPAVTGGDLRSALVNGEDQDYAQSSAEV</sequence>
<dbReference type="Proteomes" id="UP000000763">
    <property type="component" value="Chromosome 6"/>
</dbReference>
<reference evidence="2" key="1">
    <citation type="submission" date="2001-04" db="EMBL/GenBank/DDBJ databases">
        <title>Oryza sativa nipponbare(GA3) genomic DNA, chromosome 6, PAC clone:P0592E11.</title>
        <authorList>
            <person name="Sasaki T."/>
            <person name="Matsumoto T."/>
            <person name="Yamamoto K."/>
        </authorList>
    </citation>
    <scope>NUCLEOTIDE SEQUENCE</scope>
</reference>
<dbReference type="EMBL" id="AP003490">
    <property type="protein sequence ID" value="BAD45226.1"/>
    <property type="molecule type" value="Genomic_DNA"/>
</dbReference>
<proteinExistence type="predicted"/>
<feature type="region of interest" description="Disordered" evidence="1">
    <location>
        <begin position="89"/>
        <end position="121"/>
    </location>
</feature>
<dbReference type="EMBL" id="AP005518">
    <property type="protein sequence ID" value="BAD46167.1"/>
    <property type="molecule type" value="Genomic_DNA"/>
</dbReference>
<reference evidence="4" key="3">
    <citation type="journal article" date="2005" name="Nature">
        <title>The map-based sequence of the rice genome.</title>
        <authorList>
            <consortium name="International rice genome sequencing project (IRGSP)"/>
            <person name="Matsumoto T."/>
            <person name="Wu J."/>
            <person name="Kanamori H."/>
            <person name="Katayose Y."/>
            <person name="Fujisawa M."/>
            <person name="Namiki N."/>
            <person name="Mizuno H."/>
            <person name="Yamamoto K."/>
            <person name="Antonio B.A."/>
            <person name="Baba T."/>
            <person name="Sakata K."/>
            <person name="Nagamura Y."/>
            <person name="Aoki H."/>
            <person name="Arikawa K."/>
            <person name="Arita K."/>
            <person name="Bito T."/>
            <person name="Chiden Y."/>
            <person name="Fujitsuka N."/>
            <person name="Fukunaka R."/>
            <person name="Hamada M."/>
            <person name="Harada C."/>
            <person name="Hayashi A."/>
            <person name="Hijishita S."/>
            <person name="Honda M."/>
            <person name="Hosokawa S."/>
            <person name="Ichikawa Y."/>
            <person name="Idonuma A."/>
            <person name="Iijima M."/>
            <person name="Ikeda M."/>
            <person name="Ikeno M."/>
            <person name="Ito K."/>
            <person name="Ito S."/>
            <person name="Ito T."/>
            <person name="Ito Y."/>
            <person name="Ito Y."/>
            <person name="Iwabuchi A."/>
            <person name="Kamiya K."/>
            <person name="Karasawa W."/>
            <person name="Kurita K."/>
            <person name="Katagiri S."/>
            <person name="Kikuta A."/>
            <person name="Kobayashi H."/>
            <person name="Kobayashi N."/>
            <person name="Machita K."/>
            <person name="Maehara T."/>
            <person name="Masukawa M."/>
            <person name="Mizubayashi T."/>
            <person name="Mukai Y."/>
            <person name="Nagasaki H."/>
            <person name="Nagata Y."/>
            <person name="Naito S."/>
            <person name="Nakashima M."/>
            <person name="Nakama Y."/>
            <person name="Nakamichi Y."/>
            <person name="Nakamura M."/>
            <person name="Meguro A."/>
            <person name="Negishi M."/>
            <person name="Ohta I."/>
            <person name="Ohta T."/>
            <person name="Okamoto M."/>
            <person name="Ono N."/>
            <person name="Saji S."/>
            <person name="Sakaguchi M."/>
            <person name="Sakai K."/>
            <person name="Shibata M."/>
            <person name="Shimokawa T."/>
            <person name="Song J."/>
            <person name="Takazaki Y."/>
            <person name="Terasawa K."/>
            <person name="Tsugane M."/>
            <person name="Tsuji K."/>
            <person name="Ueda S."/>
            <person name="Waki K."/>
            <person name="Yamagata H."/>
            <person name="Yamamoto M."/>
            <person name="Yamamoto S."/>
            <person name="Yamane H."/>
            <person name="Yoshiki S."/>
            <person name="Yoshihara R."/>
            <person name="Yukawa K."/>
            <person name="Zhong H."/>
            <person name="Yano M."/>
            <person name="Yuan Q."/>
            <person name="Ouyang S."/>
            <person name="Liu J."/>
            <person name="Jones K.M."/>
            <person name="Gansberger K."/>
            <person name="Moffat K."/>
            <person name="Hill J."/>
            <person name="Bera J."/>
            <person name="Fadrosh D."/>
            <person name="Jin S."/>
            <person name="Johri S."/>
            <person name="Kim M."/>
            <person name="Overton L."/>
            <person name="Reardon M."/>
            <person name="Tsitrin T."/>
            <person name="Vuong H."/>
            <person name="Weaver B."/>
            <person name="Ciecko A."/>
            <person name="Tallon L."/>
            <person name="Jackson J."/>
            <person name="Pai G."/>
            <person name="Aken S.V."/>
            <person name="Utterback T."/>
            <person name="Reidmuller S."/>
            <person name="Feldblyum T."/>
            <person name="Hsiao J."/>
            <person name="Zismann V."/>
            <person name="Iobst S."/>
            <person name="de Vazeille A.R."/>
            <person name="Buell C.R."/>
            <person name="Ying K."/>
            <person name="Li Y."/>
            <person name="Lu T."/>
            <person name="Huang Y."/>
            <person name="Zhao Q."/>
            <person name="Feng Q."/>
            <person name="Zhang L."/>
            <person name="Zhu J."/>
            <person name="Weng Q."/>
            <person name="Mu J."/>
            <person name="Lu Y."/>
            <person name="Fan D."/>
            <person name="Liu Y."/>
            <person name="Guan J."/>
            <person name="Zhang Y."/>
            <person name="Yu S."/>
            <person name="Liu X."/>
            <person name="Zhang Y."/>
            <person name="Hong G."/>
            <person name="Han B."/>
            <person name="Choisne N."/>
            <person name="Demange N."/>
            <person name="Orjeda G."/>
            <person name="Samain S."/>
            <person name="Cattolico L."/>
            <person name="Pelletier E."/>
            <person name="Couloux A."/>
            <person name="Segurens B."/>
            <person name="Wincker P."/>
            <person name="D'Hont A."/>
            <person name="Scarpelli C."/>
            <person name="Weissenbach J."/>
            <person name="Salanoubat M."/>
            <person name="Quetier F."/>
            <person name="Yu Y."/>
            <person name="Kim H.R."/>
            <person name="Rambo T."/>
            <person name="Currie J."/>
            <person name="Collura K."/>
            <person name="Luo M."/>
            <person name="Yang T."/>
            <person name="Ammiraju J.S.S."/>
            <person name="Engler F."/>
            <person name="Soderlund C."/>
            <person name="Wing R.A."/>
            <person name="Palmer L.E."/>
            <person name="de la Bastide M."/>
            <person name="Spiegel L."/>
            <person name="Nascimento L."/>
            <person name="Zutavern T."/>
            <person name="O'Shaughnessy A."/>
            <person name="Dike S."/>
            <person name="Dedhia N."/>
            <person name="Preston R."/>
            <person name="Balija V."/>
            <person name="McCombie W.R."/>
            <person name="Chow T."/>
            <person name="Chen H."/>
            <person name="Chung M."/>
            <person name="Chen C."/>
            <person name="Shaw J."/>
            <person name="Wu H."/>
            <person name="Hsiao K."/>
            <person name="Chao Y."/>
            <person name="Chu M."/>
            <person name="Cheng C."/>
            <person name="Hour A."/>
            <person name="Lee P."/>
            <person name="Lin S."/>
            <person name="Lin Y."/>
            <person name="Liou J."/>
            <person name="Liu S."/>
            <person name="Hsing Y."/>
            <person name="Raghuvanshi S."/>
            <person name="Mohanty A."/>
            <person name="Bharti A.K."/>
            <person name="Gaur A."/>
            <person name="Gupta V."/>
            <person name="Kumar D."/>
            <person name="Ravi V."/>
            <person name="Vij S."/>
            <person name="Kapur A."/>
            <person name="Khurana P."/>
            <person name="Khurana P."/>
            <person name="Khurana J.P."/>
            <person name="Tyagi A.K."/>
            <person name="Gaikwad K."/>
            <person name="Singh A."/>
            <person name="Dalal V."/>
            <person name="Srivastava S."/>
            <person name="Dixit A."/>
            <person name="Pal A.K."/>
            <person name="Ghazi I.A."/>
            <person name="Yadav M."/>
            <person name="Pandit A."/>
            <person name="Bhargava A."/>
            <person name="Sureshbabu K."/>
            <person name="Batra K."/>
            <person name="Sharma T.R."/>
            <person name="Mohapatra T."/>
            <person name="Singh N.K."/>
            <person name="Messing J."/>
            <person name="Nelson A.B."/>
            <person name="Fuks G."/>
            <person name="Kavchok S."/>
            <person name="Keizer G."/>
            <person name="Linton E."/>
            <person name="Llaca V."/>
            <person name="Song R."/>
            <person name="Tanyolac B."/>
            <person name="Young S."/>
            <person name="Ho-Il K."/>
            <person name="Hahn J.H."/>
            <person name="Sangsakoo G."/>
            <person name="Vanavichit A."/>
            <person name="de Mattos Luiz.A.T."/>
            <person name="Zimmer P.D."/>
            <person name="Malone G."/>
            <person name="Dellagostin O."/>
            <person name="de Oliveira A.C."/>
            <person name="Bevan M."/>
            <person name="Bancroft I."/>
            <person name="Minx P."/>
            <person name="Cordum H."/>
            <person name="Wilson R."/>
            <person name="Cheng Z."/>
            <person name="Jin W."/>
            <person name="Jiang J."/>
            <person name="Leong S.A."/>
            <person name="Iwama H."/>
            <person name="Gojobori T."/>
            <person name="Itoh T."/>
            <person name="Niimura Y."/>
            <person name="Fujii Y."/>
            <person name="Habara T."/>
            <person name="Sakai H."/>
            <person name="Sato Y."/>
            <person name="Wilson G."/>
            <person name="Kumar K."/>
            <person name="McCouch S."/>
            <person name="Juretic N."/>
            <person name="Hoen D."/>
            <person name="Wright S."/>
            <person name="Bruskiewich R."/>
            <person name="Bureau T."/>
            <person name="Miyao A."/>
            <person name="Hirochika H."/>
            <person name="Nishikawa T."/>
            <person name="Kadowaki K."/>
            <person name="Sugiura M."/>
            <person name="Burr B."/>
            <person name="Sasaki T."/>
        </authorList>
    </citation>
    <scope>NUCLEOTIDE SEQUENCE [LARGE SCALE GENOMIC DNA]</scope>
    <source>
        <strain evidence="4">cv. Nipponbare</strain>
    </source>
</reference>
<name>Q652V0_ORYSJ</name>
<reference evidence="3" key="2">
    <citation type="submission" date="2002-07" db="EMBL/GenBank/DDBJ databases">
        <title>Oryza sativa nipponbare(GA3) genomic DNA, chromosome 6, PAC clone:P0046H10.</title>
        <authorList>
            <person name="Sasaki T."/>
            <person name="Matsumoto T."/>
            <person name="Katayose Y."/>
        </authorList>
    </citation>
    <scope>NUCLEOTIDE SEQUENCE</scope>
</reference>
<gene>
    <name evidence="3" type="ORF">P0046H10.35</name>
    <name evidence="2" type="ORF">P0592E11.5</name>
</gene>
<organism evidence="3 4">
    <name type="scientific">Oryza sativa subsp. japonica</name>
    <name type="common">Rice</name>
    <dbReference type="NCBI Taxonomy" id="39947"/>
    <lineage>
        <taxon>Eukaryota</taxon>
        <taxon>Viridiplantae</taxon>
        <taxon>Streptophyta</taxon>
        <taxon>Embryophyta</taxon>
        <taxon>Tracheophyta</taxon>
        <taxon>Spermatophyta</taxon>
        <taxon>Magnoliopsida</taxon>
        <taxon>Liliopsida</taxon>
        <taxon>Poales</taxon>
        <taxon>Poaceae</taxon>
        <taxon>BOP clade</taxon>
        <taxon>Oryzoideae</taxon>
        <taxon>Oryzeae</taxon>
        <taxon>Oryzinae</taxon>
        <taxon>Oryza</taxon>
        <taxon>Oryza sativa</taxon>
    </lineage>
</organism>
<evidence type="ECO:0000313" key="2">
    <source>
        <dbReference type="EMBL" id="BAD45226.1"/>
    </source>
</evidence>
<accession>Q652V0</accession>